<dbReference type="EMBL" id="BAABIE010000002">
    <property type="protein sequence ID" value="GAA4739924.1"/>
    <property type="molecule type" value="Genomic_DNA"/>
</dbReference>
<gene>
    <name evidence="2" type="ORF">GCM10023217_04770</name>
</gene>
<feature type="transmembrane region" description="Helical" evidence="1">
    <location>
        <begin position="111"/>
        <end position="137"/>
    </location>
</feature>
<evidence type="ECO:0008006" key="4">
    <source>
        <dbReference type="Google" id="ProtNLM"/>
    </source>
</evidence>
<protein>
    <recommendedName>
        <fullName evidence="4">Transmembrane protein</fullName>
    </recommendedName>
</protein>
<feature type="transmembrane region" description="Helical" evidence="1">
    <location>
        <begin position="75"/>
        <end position="99"/>
    </location>
</feature>
<sequence>MQSWLLRGIVMSIVQIIARVALGFAIIAWPVQSPISRWIAIIAVVLVAVIWGGYDGIRDARAHPDPDDYEDLTMRWLKAGFFAGLVACFVCWLLGTFWLDGIGQASFWIEMIAGTSFITLLVYAPAFFGVSVGRWIVRRDQHKNDPEEDWSVHALHNQPTEVVDANA</sequence>
<keyword evidence="1" id="KW-0812">Transmembrane</keyword>
<evidence type="ECO:0000313" key="2">
    <source>
        <dbReference type="EMBL" id="GAA4739924.1"/>
    </source>
</evidence>
<name>A0ABP8YVU2_9ACTN</name>
<dbReference type="Proteomes" id="UP001500822">
    <property type="component" value="Unassembled WGS sequence"/>
</dbReference>
<comment type="caution">
    <text evidence="2">The sequence shown here is derived from an EMBL/GenBank/DDBJ whole genome shotgun (WGS) entry which is preliminary data.</text>
</comment>
<feature type="transmembrane region" description="Helical" evidence="1">
    <location>
        <begin position="9"/>
        <end position="29"/>
    </location>
</feature>
<keyword evidence="1" id="KW-1133">Transmembrane helix</keyword>
<dbReference type="RefSeq" id="WP_345312290.1">
    <property type="nucleotide sequence ID" value="NZ_BAABIE010000002.1"/>
</dbReference>
<proteinExistence type="predicted"/>
<reference evidence="3" key="1">
    <citation type="journal article" date="2019" name="Int. J. Syst. Evol. Microbiol.">
        <title>The Global Catalogue of Microorganisms (GCM) 10K type strain sequencing project: providing services to taxonomists for standard genome sequencing and annotation.</title>
        <authorList>
            <consortium name="The Broad Institute Genomics Platform"/>
            <consortium name="The Broad Institute Genome Sequencing Center for Infectious Disease"/>
            <person name="Wu L."/>
            <person name="Ma J."/>
        </authorList>
    </citation>
    <scope>NUCLEOTIDE SEQUENCE [LARGE SCALE GENOMIC DNA]</scope>
    <source>
        <strain evidence="3">JCM 18077</strain>
    </source>
</reference>
<organism evidence="2 3">
    <name type="scientific">Gordonia alkaliphila</name>
    <dbReference type="NCBI Taxonomy" id="1053547"/>
    <lineage>
        <taxon>Bacteria</taxon>
        <taxon>Bacillati</taxon>
        <taxon>Actinomycetota</taxon>
        <taxon>Actinomycetes</taxon>
        <taxon>Mycobacteriales</taxon>
        <taxon>Gordoniaceae</taxon>
        <taxon>Gordonia</taxon>
    </lineage>
</organism>
<dbReference type="NCBIfam" id="NF037996">
    <property type="entry name" value="B-4DMT"/>
    <property type="match status" value="1"/>
</dbReference>
<keyword evidence="1" id="KW-0472">Membrane</keyword>
<feature type="transmembrane region" description="Helical" evidence="1">
    <location>
        <begin position="35"/>
        <end position="54"/>
    </location>
</feature>
<evidence type="ECO:0000313" key="3">
    <source>
        <dbReference type="Proteomes" id="UP001500822"/>
    </source>
</evidence>
<keyword evidence="3" id="KW-1185">Reference proteome</keyword>
<evidence type="ECO:0000256" key="1">
    <source>
        <dbReference type="SAM" id="Phobius"/>
    </source>
</evidence>
<accession>A0ABP8YVU2</accession>
<dbReference type="InterPro" id="IPR047958">
    <property type="entry name" value="B-4DMT-like"/>
</dbReference>